<keyword evidence="1" id="KW-1133">Transmembrane helix</keyword>
<evidence type="ECO:0000256" key="1">
    <source>
        <dbReference type="SAM" id="Phobius"/>
    </source>
</evidence>
<gene>
    <name evidence="2" type="ORF">SDC9_152474</name>
</gene>
<dbReference type="EMBL" id="VSSQ01051137">
    <property type="protein sequence ID" value="MPN05224.1"/>
    <property type="molecule type" value="Genomic_DNA"/>
</dbReference>
<sequence length="70" mass="8198">MSMERISIIILCLIVWGQLYWLNLISNKVKKLFVLIEDLNIDITAYETVKMNAQLNKEESKINKVGSWIK</sequence>
<keyword evidence="1" id="KW-0812">Transmembrane</keyword>
<comment type="caution">
    <text evidence="2">The sequence shown here is derived from an EMBL/GenBank/DDBJ whole genome shotgun (WGS) entry which is preliminary data.</text>
</comment>
<name>A0A645EXR8_9ZZZZ</name>
<protein>
    <submittedName>
        <fullName evidence="2">Uncharacterized protein</fullName>
    </submittedName>
</protein>
<organism evidence="2">
    <name type="scientific">bioreactor metagenome</name>
    <dbReference type="NCBI Taxonomy" id="1076179"/>
    <lineage>
        <taxon>unclassified sequences</taxon>
        <taxon>metagenomes</taxon>
        <taxon>ecological metagenomes</taxon>
    </lineage>
</organism>
<dbReference type="AlphaFoldDB" id="A0A645EXR8"/>
<reference evidence="2" key="1">
    <citation type="submission" date="2019-08" db="EMBL/GenBank/DDBJ databases">
        <authorList>
            <person name="Kucharzyk K."/>
            <person name="Murdoch R.W."/>
            <person name="Higgins S."/>
            <person name="Loffler F."/>
        </authorList>
    </citation>
    <scope>NUCLEOTIDE SEQUENCE</scope>
</reference>
<evidence type="ECO:0000313" key="2">
    <source>
        <dbReference type="EMBL" id="MPN05224.1"/>
    </source>
</evidence>
<feature type="transmembrane region" description="Helical" evidence="1">
    <location>
        <begin position="6"/>
        <end position="25"/>
    </location>
</feature>
<proteinExistence type="predicted"/>
<keyword evidence="1" id="KW-0472">Membrane</keyword>
<accession>A0A645EXR8</accession>